<evidence type="ECO:0000313" key="3">
    <source>
        <dbReference type="Proteomes" id="UP000318741"/>
    </source>
</evidence>
<dbReference type="KEGG" id="acaf:CA12_07370"/>
<feature type="transmembrane region" description="Helical" evidence="1">
    <location>
        <begin position="12"/>
        <end position="28"/>
    </location>
</feature>
<protein>
    <submittedName>
        <fullName evidence="2">Uncharacterized protein</fullName>
    </submittedName>
</protein>
<dbReference type="OrthoDB" id="7067169at2"/>
<reference evidence="2 3" key="1">
    <citation type="submission" date="2019-02" db="EMBL/GenBank/DDBJ databases">
        <title>Deep-cultivation of Planctomycetes and their phenomic and genomic characterization uncovers novel biology.</title>
        <authorList>
            <person name="Wiegand S."/>
            <person name="Jogler M."/>
            <person name="Boedeker C."/>
            <person name="Pinto D."/>
            <person name="Vollmers J."/>
            <person name="Rivas-Marin E."/>
            <person name="Kohn T."/>
            <person name="Peeters S.H."/>
            <person name="Heuer A."/>
            <person name="Rast P."/>
            <person name="Oberbeckmann S."/>
            <person name="Bunk B."/>
            <person name="Jeske O."/>
            <person name="Meyerdierks A."/>
            <person name="Storesund J.E."/>
            <person name="Kallscheuer N."/>
            <person name="Luecker S."/>
            <person name="Lage O.M."/>
            <person name="Pohl T."/>
            <person name="Merkel B.J."/>
            <person name="Hornburger P."/>
            <person name="Mueller R.-W."/>
            <person name="Bruemmer F."/>
            <person name="Labrenz M."/>
            <person name="Spormann A.M."/>
            <person name="Op den Camp H."/>
            <person name="Overmann J."/>
            <person name="Amann R."/>
            <person name="Jetten M.S.M."/>
            <person name="Mascher T."/>
            <person name="Medema M.H."/>
            <person name="Devos D.P."/>
            <person name="Kaster A.-K."/>
            <person name="Ovreas L."/>
            <person name="Rohde M."/>
            <person name="Galperin M.Y."/>
            <person name="Jogler C."/>
        </authorList>
    </citation>
    <scope>NUCLEOTIDE SEQUENCE [LARGE SCALE GENOMIC DNA]</scope>
    <source>
        <strain evidence="2 3">CA12</strain>
    </source>
</reference>
<name>A0A517P5K6_9PLAN</name>
<dbReference type="Proteomes" id="UP000318741">
    <property type="component" value="Chromosome"/>
</dbReference>
<evidence type="ECO:0000256" key="1">
    <source>
        <dbReference type="SAM" id="Phobius"/>
    </source>
</evidence>
<organism evidence="2 3">
    <name type="scientific">Alienimonas californiensis</name>
    <dbReference type="NCBI Taxonomy" id="2527989"/>
    <lineage>
        <taxon>Bacteria</taxon>
        <taxon>Pseudomonadati</taxon>
        <taxon>Planctomycetota</taxon>
        <taxon>Planctomycetia</taxon>
        <taxon>Planctomycetales</taxon>
        <taxon>Planctomycetaceae</taxon>
        <taxon>Alienimonas</taxon>
    </lineage>
</organism>
<sequence>MMNWFAAHAHWFAYGAAFSAFIALSVWYETVLSQRKRAALHPYLGRSCRGIRWHRRFPGAPHDEIRRFVRGFAECFRVAPHLATQFGPDDRPFVIWDEATVGGPFALDDNEELYDWGVVLEEEYRISPELQATWDERTTLADVFALTRSAG</sequence>
<proteinExistence type="predicted"/>
<keyword evidence="1" id="KW-0472">Membrane</keyword>
<keyword evidence="1" id="KW-1133">Transmembrane helix</keyword>
<evidence type="ECO:0000313" key="2">
    <source>
        <dbReference type="EMBL" id="QDT14660.1"/>
    </source>
</evidence>
<dbReference type="RefSeq" id="WP_145357534.1">
    <property type="nucleotide sequence ID" value="NZ_CP036265.1"/>
</dbReference>
<dbReference type="AlphaFoldDB" id="A0A517P5K6"/>
<keyword evidence="3" id="KW-1185">Reference proteome</keyword>
<keyword evidence="1" id="KW-0812">Transmembrane</keyword>
<dbReference type="EMBL" id="CP036265">
    <property type="protein sequence ID" value="QDT14660.1"/>
    <property type="molecule type" value="Genomic_DNA"/>
</dbReference>
<gene>
    <name evidence="2" type="ORF">CA12_07370</name>
</gene>
<accession>A0A517P5K6</accession>